<dbReference type="STRING" id="1033810.HLPCO_001792"/>
<reference evidence="1 2" key="1">
    <citation type="journal article" date="2011" name="J. Bacteriol.">
        <title>Genome sequence of Haloplasma contractile, an unusual contractile bacterium from a deep-sea anoxic brine lake.</title>
        <authorList>
            <person name="Antunes A."/>
            <person name="Alam I."/>
            <person name="El Dorry H."/>
            <person name="Siam R."/>
            <person name="Robertson A."/>
            <person name="Bajic V.B."/>
            <person name="Stingl U."/>
        </authorList>
    </citation>
    <scope>NUCLEOTIDE SEQUENCE [LARGE SCALE GENOMIC DNA]</scope>
    <source>
        <strain evidence="1 2">SSD-17B</strain>
    </source>
</reference>
<comment type="caution">
    <text evidence="1">The sequence shown here is derived from an EMBL/GenBank/DDBJ whole genome shotgun (WGS) entry which is preliminary data.</text>
</comment>
<dbReference type="InParanoid" id="F7PTU7"/>
<accession>F7PTU7</accession>
<dbReference type="Proteomes" id="UP000005707">
    <property type="component" value="Unassembled WGS sequence"/>
</dbReference>
<protein>
    <submittedName>
        <fullName evidence="1">Uncharacterized protein</fullName>
    </submittedName>
</protein>
<gene>
    <name evidence="1" type="ORF">HLPCO_001792</name>
</gene>
<proteinExistence type="predicted"/>
<sequence>MSDCNKEAKPMSTKSIKAILNQDYKTVKTPIKLRTNV</sequence>
<evidence type="ECO:0000313" key="2">
    <source>
        <dbReference type="Proteomes" id="UP000005707"/>
    </source>
</evidence>
<keyword evidence="2" id="KW-1185">Reference proteome</keyword>
<dbReference type="AlphaFoldDB" id="F7PTU7"/>
<reference evidence="1 2" key="2">
    <citation type="journal article" date="2013" name="PLoS ONE">
        <title>INDIGO - INtegrated Data Warehouse of MIcrobial GenOmes with Examples from the Red Sea Extremophiles.</title>
        <authorList>
            <person name="Alam I."/>
            <person name="Antunes A."/>
            <person name="Kamau A.A."/>
            <person name="Ba Alawi W."/>
            <person name="Kalkatawi M."/>
            <person name="Stingl U."/>
            <person name="Bajic V.B."/>
        </authorList>
    </citation>
    <scope>NUCLEOTIDE SEQUENCE [LARGE SCALE GENOMIC DNA]</scope>
    <source>
        <strain evidence="1 2">SSD-17B</strain>
    </source>
</reference>
<organism evidence="1 2">
    <name type="scientific">Haloplasma contractile SSD-17B</name>
    <dbReference type="NCBI Taxonomy" id="1033810"/>
    <lineage>
        <taxon>Bacteria</taxon>
        <taxon>Bacillati</taxon>
        <taxon>Mycoplasmatota</taxon>
        <taxon>Mollicutes</taxon>
        <taxon>Haloplasmatales</taxon>
        <taxon>Haloplasmataceae</taxon>
        <taxon>Haloplasma</taxon>
    </lineage>
</organism>
<dbReference type="EMBL" id="AFNU02000005">
    <property type="protein sequence ID" value="ERJ12265.1"/>
    <property type="molecule type" value="Genomic_DNA"/>
</dbReference>
<evidence type="ECO:0000313" key="1">
    <source>
        <dbReference type="EMBL" id="ERJ12265.1"/>
    </source>
</evidence>
<name>F7PTU7_9MOLU</name>